<proteinExistence type="predicted"/>
<reference evidence="4" key="1">
    <citation type="journal article" date="2017" name="Nat. Microbiol.">
        <title>Global analysis of biosynthetic gene clusters reveals vast potential of secondary metabolite production in Penicillium species.</title>
        <authorList>
            <person name="Nielsen J.C."/>
            <person name="Grijseels S."/>
            <person name="Prigent S."/>
            <person name="Ji B."/>
            <person name="Dainat J."/>
            <person name="Nielsen K.F."/>
            <person name="Frisvad J.C."/>
            <person name="Workman M."/>
            <person name="Nielsen J."/>
        </authorList>
    </citation>
    <scope>NUCLEOTIDE SEQUENCE [LARGE SCALE GENOMIC DNA]</scope>
    <source>
        <strain evidence="4">IBT 11843</strain>
    </source>
</reference>
<feature type="compositionally biased region" description="Low complexity" evidence="1">
    <location>
        <begin position="261"/>
        <end position="274"/>
    </location>
</feature>
<dbReference type="GO" id="GO:0071108">
    <property type="term" value="P:protein K48-linked deubiquitination"/>
    <property type="evidence" value="ECO:0007669"/>
    <property type="project" value="TreeGrafter"/>
</dbReference>
<dbReference type="GO" id="GO:0004843">
    <property type="term" value="F:cysteine-type deubiquitinase activity"/>
    <property type="evidence" value="ECO:0007669"/>
    <property type="project" value="InterPro"/>
</dbReference>
<dbReference type="GO" id="GO:0016807">
    <property type="term" value="F:cysteine-type carboxypeptidase activity"/>
    <property type="evidence" value="ECO:0007669"/>
    <property type="project" value="TreeGrafter"/>
</dbReference>
<feature type="region of interest" description="Disordered" evidence="1">
    <location>
        <begin position="726"/>
        <end position="854"/>
    </location>
</feature>
<feature type="compositionally biased region" description="Polar residues" evidence="1">
    <location>
        <begin position="144"/>
        <end position="160"/>
    </location>
</feature>
<protein>
    <recommendedName>
        <fullName evidence="2">MINDY deubiquitinase domain-containing protein</fullName>
    </recommendedName>
</protein>
<dbReference type="EMBL" id="MDYL01000043">
    <property type="protein sequence ID" value="OQD67160.1"/>
    <property type="molecule type" value="Genomic_DNA"/>
</dbReference>
<dbReference type="Pfam" id="PF04424">
    <property type="entry name" value="MINDY_DUB"/>
    <property type="match status" value="1"/>
</dbReference>
<dbReference type="InterPro" id="IPR033979">
    <property type="entry name" value="MINDY_domain"/>
</dbReference>
<dbReference type="OrthoDB" id="10261212at2759"/>
<feature type="domain" description="MINDY deubiquitinase" evidence="2">
    <location>
        <begin position="386"/>
        <end position="666"/>
    </location>
</feature>
<name>A0A1V6NR77_PENDC</name>
<evidence type="ECO:0000313" key="4">
    <source>
        <dbReference type="Proteomes" id="UP000191522"/>
    </source>
</evidence>
<feature type="compositionally biased region" description="Polar residues" evidence="1">
    <location>
        <begin position="24"/>
        <end position="35"/>
    </location>
</feature>
<dbReference type="AlphaFoldDB" id="A0A1V6NR77"/>
<dbReference type="OMA" id="KDRNKDC"/>
<dbReference type="PANTHER" id="PTHR18063">
    <property type="entry name" value="NF-E2 INDUCIBLE PROTEIN"/>
    <property type="match status" value="1"/>
</dbReference>
<feature type="compositionally biased region" description="Polar residues" evidence="1">
    <location>
        <begin position="179"/>
        <end position="190"/>
    </location>
</feature>
<feature type="region of interest" description="Disordered" evidence="1">
    <location>
        <begin position="1"/>
        <end position="239"/>
    </location>
</feature>
<feature type="compositionally biased region" description="Polar residues" evidence="1">
    <location>
        <begin position="835"/>
        <end position="846"/>
    </location>
</feature>
<feature type="compositionally biased region" description="Basic and acidic residues" evidence="1">
    <location>
        <begin position="223"/>
        <end position="233"/>
    </location>
</feature>
<feature type="compositionally biased region" description="Polar residues" evidence="1">
    <location>
        <begin position="362"/>
        <end position="371"/>
    </location>
</feature>
<dbReference type="GO" id="GO:0005829">
    <property type="term" value="C:cytosol"/>
    <property type="evidence" value="ECO:0007669"/>
    <property type="project" value="TreeGrafter"/>
</dbReference>
<feature type="compositionally biased region" description="Low complexity" evidence="1">
    <location>
        <begin position="291"/>
        <end position="303"/>
    </location>
</feature>
<gene>
    <name evidence="3" type="ORF">PENDEC_c043G01257</name>
</gene>
<feature type="compositionally biased region" description="Polar residues" evidence="1">
    <location>
        <begin position="755"/>
        <end position="780"/>
    </location>
</feature>
<accession>A0A1V6NR77</accession>
<feature type="compositionally biased region" description="Low complexity" evidence="1">
    <location>
        <begin position="673"/>
        <end position="689"/>
    </location>
</feature>
<feature type="compositionally biased region" description="Basic and acidic residues" evidence="1">
    <location>
        <begin position="13"/>
        <end position="23"/>
    </location>
</feature>
<evidence type="ECO:0000259" key="2">
    <source>
        <dbReference type="Pfam" id="PF04424"/>
    </source>
</evidence>
<feature type="compositionally biased region" description="Polar residues" evidence="1">
    <location>
        <begin position="72"/>
        <end position="86"/>
    </location>
</feature>
<dbReference type="GO" id="GO:1990380">
    <property type="term" value="F:K48-linked deubiquitinase activity"/>
    <property type="evidence" value="ECO:0007669"/>
    <property type="project" value="InterPro"/>
</dbReference>
<dbReference type="PANTHER" id="PTHR18063:SF6">
    <property type="entry name" value="UBIQUITIN CARBOXYL-TERMINAL HYDROLASE"/>
    <property type="match status" value="1"/>
</dbReference>
<dbReference type="InterPro" id="IPR007518">
    <property type="entry name" value="MINDY"/>
</dbReference>
<sequence length="854" mass="93015">MVLRKAPPPRLENLNKWHARSDSHSPTSPSVNSTSHRARLERVPAQEPVYSPDLNTSPAFDLMPLEEAQRSPVGSPSSHPQNSWSESLGERAVGDRPTTLGSYSTGIDSKGAWIPSGLMPGPQRAAEDSLGPAAKDEDMPTGQVPVQLQSNNPFLKPSTSDSREDYLGPNGWENRHSHATTSSDPLSQSEGYIPMTARLSLLDPSGHESPWNAPEPSCAAAQHLHDDRSRDASPWESQHSIKISAPQEIYLQGGQSNPYAPAVVVQPSDSPQVPLSTYSQSRLGSGAGIRTSSANSSGTSATSHELIDLDVPDTLGVETGSYRAPSSTYSSEAEAKGEKVPTDVQIPQNTSSVPLPLDGMQEQRSPASSTDVPAADAAKRKEQRSETYSIRQINWTDRTGQLLQSPILVQNLNGPCPLLALINALVLRADPKSQTPIVRALRTREQISLGLLIEALFEELTTCLGPDEEFPDIEALTQFLTMLHTGMNVNPRLTLQETTDSLGTFLQTSDLRLYSTFGIPLIHGWLASWSSPEHKAMTRVAQYHEDIQLLHFRKQELEDRVIQGHSLSSEEEQEMADIQAIQNFVDVENATQLSPFGLTQLTTQLAPGSVSIFFRNDHFSTLYKHPQSHQLYTLVTDAGYANHAEVVWESLVDVTGFNSEFFSGDFLVVSHAPSEPTGPTGPMGPRTSSAVAASPPGATESPEAGLSSQEQSDADYAYALSLQFQEEEQRERTGNRTESQQGTQASRGIRPSVPVRTSQGSNPRLSNPPTRTSSRFAQSRSDPDSDDPNAPPPPYEQAATGPRYSPPDPRPQRGGYQGDRYAASRHSAQYPPSRPVNTNRYSSSGRNNKDCIMM</sequence>
<dbReference type="Proteomes" id="UP000191522">
    <property type="component" value="Unassembled WGS sequence"/>
</dbReference>
<dbReference type="GO" id="GO:0071944">
    <property type="term" value="C:cell periphery"/>
    <property type="evidence" value="ECO:0007669"/>
    <property type="project" value="TreeGrafter"/>
</dbReference>
<feature type="region of interest" description="Disordered" evidence="1">
    <location>
        <begin position="261"/>
        <end position="383"/>
    </location>
</feature>
<comment type="caution">
    <text evidence="3">The sequence shown here is derived from an EMBL/GenBank/DDBJ whole genome shotgun (WGS) entry which is preliminary data.</text>
</comment>
<feature type="compositionally biased region" description="Pro residues" evidence="1">
    <location>
        <begin position="1"/>
        <end position="10"/>
    </location>
</feature>
<feature type="region of interest" description="Disordered" evidence="1">
    <location>
        <begin position="673"/>
        <end position="711"/>
    </location>
</feature>
<organism evidence="3 4">
    <name type="scientific">Penicillium decumbens</name>
    <dbReference type="NCBI Taxonomy" id="69771"/>
    <lineage>
        <taxon>Eukaryota</taxon>
        <taxon>Fungi</taxon>
        <taxon>Dikarya</taxon>
        <taxon>Ascomycota</taxon>
        <taxon>Pezizomycotina</taxon>
        <taxon>Eurotiomycetes</taxon>
        <taxon>Eurotiomycetidae</taxon>
        <taxon>Eurotiales</taxon>
        <taxon>Aspergillaceae</taxon>
        <taxon>Penicillium</taxon>
    </lineage>
</organism>
<dbReference type="STRING" id="69771.A0A1V6NR77"/>
<evidence type="ECO:0000313" key="3">
    <source>
        <dbReference type="EMBL" id="OQD67160.1"/>
    </source>
</evidence>
<keyword evidence="4" id="KW-1185">Reference proteome</keyword>
<evidence type="ECO:0000256" key="1">
    <source>
        <dbReference type="SAM" id="MobiDB-lite"/>
    </source>
</evidence>
<feature type="compositionally biased region" description="Polar residues" evidence="1">
    <location>
        <begin position="736"/>
        <end position="746"/>
    </location>
</feature>